<dbReference type="Pfam" id="PF00023">
    <property type="entry name" value="Ank"/>
    <property type="match status" value="1"/>
</dbReference>
<dbReference type="PANTHER" id="PTHR24171">
    <property type="entry name" value="ANKYRIN REPEAT DOMAIN-CONTAINING PROTEIN 39-RELATED"/>
    <property type="match status" value="1"/>
</dbReference>
<dbReference type="InterPro" id="IPR001763">
    <property type="entry name" value="Rhodanese-like_dom"/>
</dbReference>
<dbReference type="Gene3D" id="3.40.250.10">
    <property type="entry name" value="Rhodanese-like domain"/>
    <property type="match status" value="1"/>
</dbReference>
<accession>A0A2U8GWR8</accession>
<dbReference type="PROSITE" id="PS50088">
    <property type="entry name" value="ANK_REPEAT"/>
    <property type="match status" value="3"/>
</dbReference>
<sequence>MNTETLTASEPSSRQAHRISAADAADMLLRHMDGVLPALAVFDVRDENSYHAAHIDAAVRLAEATFPQQIRGLNRATPVLIYCYHGNASRTWAQWFADFRVPEVYSVDGGYPAFSDALATRRAGQQGTPVAGMDARADLLAFLQTHGFDPFDLNAPRQHGLTALMRAALAGHEGVVDALLACGADISRRNMDGNNALWLACVSGNAAIVRRLVQAGIDIDNRNDMGATCLMYAASAGKAEMVALLLECGADPQVLNFDDARAVDLAATRSCLQLLRHTIG</sequence>
<feature type="repeat" description="ANK" evidence="3">
    <location>
        <begin position="192"/>
        <end position="224"/>
    </location>
</feature>
<evidence type="ECO:0000256" key="1">
    <source>
        <dbReference type="ARBA" id="ARBA00022737"/>
    </source>
</evidence>
<dbReference type="SUPFAM" id="SSF52821">
    <property type="entry name" value="Rhodanese/Cell cycle control phosphatase"/>
    <property type="match status" value="1"/>
</dbReference>
<organism evidence="5 6">
    <name type="scientific">Parazoarcus communis</name>
    <dbReference type="NCBI Taxonomy" id="41977"/>
    <lineage>
        <taxon>Bacteria</taxon>
        <taxon>Pseudomonadati</taxon>
        <taxon>Pseudomonadota</taxon>
        <taxon>Betaproteobacteria</taxon>
        <taxon>Rhodocyclales</taxon>
        <taxon>Zoogloeaceae</taxon>
        <taxon>Parazoarcus</taxon>
    </lineage>
</organism>
<keyword evidence="2 3" id="KW-0040">ANK repeat</keyword>
<dbReference type="InterPro" id="IPR036770">
    <property type="entry name" value="Ankyrin_rpt-contain_sf"/>
</dbReference>
<evidence type="ECO:0000259" key="4">
    <source>
        <dbReference type="PROSITE" id="PS50206"/>
    </source>
</evidence>
<dbReference type="InterPro" id="IPR036873">
    <property type="entry name" value="Rhodanese-like_dom_sf"/>
</dbReference>
<dbReference type="InterPro" id="IPR002110">
    <property type="entry name" value="Ankyrin_rpt"/>
</dbReference>
<evidence type="ECO:0000256" key="2">
    <source>
        <dbReference type="ARBA" id="ARBA00023043"/>
    </source>
</evidence>
<keyword evidence="1" id="KW-0677">Repeat</keyword>
<dbReference type="AlphaFoldDB" id="A0A2U8GWR8"/>
<keyword evidence="6" id="KW-1185">Reference proteome</keyword>
<evidence type="ECO:0000256" key="3">
    <source>
        <dbReference type="PROSITE-ProRule" id="PRU00023"/>
    </source>
</evidence>
<dbReference type="PANTHER" id="PTHR24171:SF8">
    <property type="entry name" value="BRCA1-ASSOCIATED RING DOMAIN PROTEIN 1"/>
    <property type="match status" value="1"/>
</dbReference>
<dbReference type="GO" id="GO:0004842">
    <property type="term" value="F:ubiquitin-protein transferase activity"/>
    <property type="evidence" value="ECO:0007669"/>
    <property type="project" value="TreeGrafter"/>
</dbReference>
<dbReference type="Pfam" id="PF00581">
    <property type="entry name" value="Rhodanese"/>
    <property type="match status" value="1"/>
</dbReference>
<proteinExistence type="predicted"/>
<evidence type="ECO:0000313" key="6">
    <source>
        <dbReference type="Proteomes" id="UP000244930"/>
    </source>
</evidence>
<protein>
    <recommendedName>
        <fullName evidence="4">Rhodanese domain-containing protein</fullName>
    </recommendedName>
</protein>
<dbReference type="Gene3D" id="1.25.40.20">
    <property type="entry name" value="Ankyrin repeat-containing domain"/>
    <property type="match status" value="1"/>
</dbReference>
<evidence type="ECO:0000313" key="5">
    <source>
        <dbReference type="EMBL" id="AWI77840.1"/>
    </source>
</evidence>
<feature type="repeat" description="ANK" evidence="3">
    <location>
        <begin position="225"/>
        <end position="257"/>
    </location>
</feature>
<dbReference type="EMBL" id="CP022187">
    <property type="protein sequence ID" value="AWI77840.1"/>
    <property type="molecule type" value="Genomic_DNA"/>
</dbReference>
<gene>
    <name evidence="5" type="ORF">CEW83_19645</name>
</gene>
<dbReference type="KEGG" id="acom:CEW83_19645"/>
<dbReference type="PROSITE" id="PS50206">
    <property type="entry name" value="RHODANESE_3"/>
    <property type="match status" value="1"/>
</dbReference>
<name>A0A2U8GWR8_9RHOO</name>
<dbReference type="Proteomes" id="UP000244930">
    <property type="component" value="Chromosome"/>
</dbReference>
<reference evidence="5 6" key="1">
    <citation type="submission" date="2017-06" db="EMBL/GenBank/DDBJ databases">
        <title>Azoarcus.</title>
        <authorList>
            <person name="Woo J.-H."/>
            <person name="Kim H.-S."/>
        </authorList>
    </citation>
    <scope>NUCLEOTIDE SEQUENCE [LARGE SCALE GENOMIC DNA]</scope>
    <source>
        <strain evidence="5 6">TSPY31</strain>
    </source>
</reference>
<dbReference type="SMART" id="SM00450">
    <property type="entry name" value="RHOD"/>
    <property type="match status" value="1"/>
</dbReference>
<dbReference type="Pfam" id="PF12796">
    <property type="entry name" value="Ank_2"/>
    <property type="match status" value="1"/>
</dbReference>
<dbReference type="SMART" id="SM00248">
    <property type="entry name" value="ANK"/>
    <property type="match status" value="3"/>
</dbReference>
<dbReference type="PROSITE" id="PS50297">
    <property type="entry name" value="ANK_REP_REGION"/>
    <property type="match status" value="3"/>
</dbReference>
<feature type="repeat" description="ANK" evidence="3">
    <location>
        <begin position="159"/>
        <end position="191"/>
    </location>
</feature>
<dbReference type="GO" id="GO:0085020">
    <property type="term" value="P:protein K6-linked ubiquitination"/>
    <property type="evidence" value="ECO:0007669"/>
    <property type="project" value="TreeGrafter"/>
</dbReference>
<dbReference type="SUPFAM" id="SSF48403">
    <property type="entry name" value="Ankyrin repeat"/>
    <property type="match status" value="1"/>
</dbReference>
<feature type="domain" description="Rhodanese" evidence="4">
    <location>
        <begin position="35"/>
        <end position="119"/>
    </location>
</feature>